<evidence type="ECO:0000313" key="2">
    <source>
        <dbReference type="Proteomes" id="UP000509441"/>
    </source>
</evidence>
<dbReference type="EMBL" id="CP026994">
    <property type="protein sequence ID" value="QLH05429.1"/>
    <property type="molecule type" value="Genomic_DNA"/>
</dbReference>
<dbReference type="InterPro" id="IPR011010">
    <property type="entry name" value="DNA_brk_join_enz"/>
</dbReference>
<dbReference type="RefSeq" id="WP_179362681.1">
    <property type="nucleotide sequence ID" value="NZ_CP026994.1"/>
</dbReference>
<dbReference type="SUPFAM" id="SSF56349">
    <property type="entry name" value="DNA breaking-rejoining enzymes"/>
    <property type="match status" value="1"/>
</dbReference>
<protein>
    <submittedName>
        <fullName evidence="1">Uncharacterized protein</fullName>
    </submittedName>
</protein>
<dbReference type="GeneID" id="56062115"/>
<sequence>MSRPHIRLQKKRATEDQITNEIYNLLHGTGTRPYPLTVTETAKVLGVSRDTIYRYVKKMKGESKILKTKDRLVLPKLPEDTKFRQFNKNHLITGDPLVTEWIDDLLTRKGGSPLKNWDRRICCLETVCNTCKIEPQDLIVSHRRTEKIMRTFAKFYTSGNAIQSKSGSKPTGLNTGIYARVQAVRDFCMFYNLFWQKGVTGIMSQKVLGHGKYSDIRLTDDELQRADEYIKEKWGLDSDVYRWFWVGIESCARFDALYNMPLEYTESVSKKSGNTTYLMTAIETKTDHIRGGKWLKYISRKDTQTSLDLLKSRGGQRIHENNIIKYKFTKNISYYLKQIYKHLGKQASYFQHHPTHALRHIGAHYWLSKTDYNYGLIAEIGGWNNMDELKKSYGQIPPEKILEIIE</sequence>
<organism evidence="1 2">
    <name type="scientific">Nitrosopumilus oxyclinae</name>
    <dbReference type="NCBI Taxonomy" id="1959104"/>
    <lineage>
        <taxon>Archaea</taxon>
        <taxon>Nitrososphaerota</taxon>
        <taxon>Nitrososphaeria</taxon>
        <taxon>Nitrosopumilales</taxon>
        <taxon>Nitrosopumilaceae</taxon>
        <taxon>Nitrosopumilus</taxon>
    </lineage>
</organism>
<reference evidence="1 2" key="1">
    <citation type="submission" date="2018-02" db="EMBL/GenBank/DDBJ databases">
        <title>Complete genome of Nitrosopumilus oxyclinae HCE1.</title>
        <authorList>
            <person name="Qin W."/>
            <person name="Zheng Y."/>
            <person name="Stahl D.A."/>
        </authorList>
    </citation>
    <scope>NUCLEOTIDE SEQUENCE [LARGE SCALE GENOMIC DNA]</scope>
    <source>
        <strain evidence="1 2">HCE1</strain>
    </source>
</reference>
<dbReference type="SUPFAM" id="SSF46785">
    <property type="entry name" value="Winged helix' DNA-binding domain"/>
    <property type="match status" value="1"/>
</dbReference>
<dbReference type="AlphaFoldDB" id="A0A7D5M7M8"/>
<accession>A0A7D5M7M8</accession>
<gene>
    <name evidence="1" type="ORF">C5F49_08905</name>
</gene>
<dbReference type="OrthoDB" id="376711at2157"/>
<dbReference type="InterPro" id="IPR036390">
    <property type="entry name" value="WH_DNA-bd_sf"/>
</dbReference>
<name>A0A7D5M7M8_9ARCH</name>
<evidence type="ECO:0000313" key="1">
    <source>
        <dbReference type="EMBL" id="QLH05429.1"/>
    </source>
</evidence>
<dbReference type="KEGG" id="nox:C5F49_08905"/>
<dbReference type="Proteomes" id="UP000509441">
    <property type="component" value="Chromosome"/>
</dbReference>
<proteinExistence type="predicted"/>
<dbReference type="GO" id="GO:0003677">
    <property type="term" value="F:DNA binding"/>
    <property type="evidence" value="ECO:0007669"/>
    <property type="project" value="InterPro"/>
</dbReference>
<keyword evidence="2" id="KW-1185">Reference proteome</keyword>